<evidence type="ECO:0000256" key="6">
    <source>
        <dbReference type="PROSITE-ProRule" id="PRU10141"/>
    </source>
</evidence>
<dbReference type="SUPFAM" id="SSF48403">
    <property type="entry name" value="Ankyrin repeat"/>
    <property type="match status" value="3"/>
</dbReference>
<evidence type="ECO:0000256" key="5">
    <source>
        <dbReference type="PROSITE-ProRule" id="PRU00023"/>
    </source>
</evidence>
<dbReference type="InterPro" id="IPR000719">
    <property type="entry name" value="Prot_kinase_dom"/>
</dbReference>
<dbReference type="Gene3D" id="1.10.510.10">
    <property type="entry name" value="Transferase(Phosphotransferase) domain 1"/>
    <property type="match status" value="1"/>
</dbReference>
<accession>A0A067C332</accession>
<dbReference type="PROSITE" id="PS00108">
    <property type="entry name" value="PROTEIN_KINASE_ST"/>
    <property type="match status" value="1"/>
</dbReference>
<dbReference type="Proteomes" id="UP000030745">
    <property type="component" value="Unassembled WGS sequence"/>
</dbReference>
<dbReference type="PANTHER" id="PTHR24198:SF165">
    <property type="entry name" value="ANKYRIN REPEAT-CONTAINING PROTEIN-RELATED"/>
    <property type="match status" value="1"/>
</dbReference>
<evidence type="ECO:0000259" key="8">
    <source>
        <dbReference type="PROSITE" id="PS50011"/>
    </source>
</evidence>
<dbReference type="GeneID" id="24135711"/>
<organism evidence="9 10">
    <name type="scientific">Saprolegnia parasitica (strain CBS 223.65)</name>
    <dbReference type="NCBI Taxonomy" id="695850"/>
    <lineage>
        <taxon>Eukaryota</taxon>
        <taxon>Sar</taxon>
        <taxon>Stramenopiles</taxon>
        <taxon>Oomycota</taxon>
        <taxon>Saprolegniomycetes</taxon>
        <taxon>Saprolegniales</taxon>
        <taxon>Saprolegniaceae</taxon>
        <taxon>Saprolegnia</taxon>
    </lineage>
</organism>
<feature type="compositionally biased region" description="Polar residues" evidence="7">
    <location>
        <begin position="441"/>
        <end position="451"/>
    </location>
</feature>
<dbReference type="OrthoDB" id="426293at2759"/>
<dbReference type="PROSITE" id="PS50088">
    <property type="entry name" value="ANK_REPEAT"/>
    <property type="match status" value="5"/>
</dbReference>
<evidence type="ECO:0000313" key="9">
    <source>
        <dbReference type="EMBL" id="KDO20976.1"/>
    </source>
</evidence>
<dbReference type="STRING" id="695850.A0A067C332"/>
<feature type="repeat" description="ANK" evidence="5">
    <location>
        <begin position="48"/>
        <end position="80"/>
    </location>
</feature>
<dbReference type="EMBL" id="KK583298">
    <property type="protein sequence ID" value="KDO20976.1"/>
    <property type="molecule type" value="Genomic_DNA"/>
</dbReference>
<dbReference type="PANTHER" id="PTHR24198">
    <property type="entry name" value="ANKYRIN REPEAT AND PROTEIN KINASE DOMAIN-CONTAINING PROTEIN"/>
    <property type="match status" value="1"/>
</dbReference>
<feature type="repeat" description="ANK" evidence="5">
    <location>
        <begin position="15"/>
        <end position="47"/>
    </location>
</feature>
<keyword evidence="3 6" id="KW-0067">ATP-binding</keyword>
<dbReference type="Gene3D" id="3.30.200.20">
    <property type="entry name" value="Phosphorylase Kinase, domain 1"/>
    <property type="match status" value="1"/>
</dbReference>
<feature type="repeat" description="ANK" evidence="5">
    <location>
        <begin position="250"/>
        <end position="285"/>
    </location>
</feature>
<evidence type="ECO:0000256" key="4">
    <source>
        <dbReference type="ARBA" id="ARBA00023043"/>
    </source>
</evidence>
<evidence type="ECO:0000313" key="10">
    <source>
        <dbReference type="Proteomes" id="UP000030745"/>
    </source>
</evidence>
<evidence type="ECO:0000256" key="2">
    <source>
        <dbReference type="ARBA" id="ARBA00022741"/>
    </source>
</evidence>
<dbReference type="PROSITE" id="PS50011">
    <property type="entry name" value="PROTEIN_KINASE_DOM"/>
    <property type="match status" value="1"/>
</dbReference>
<dbReference type="Gene3D" id="1.25.40.20">
    <property type="entry name" value="Ankyrin repeat-containing domain"/>
    <property type="match status" value="7"/>
</dbReference>
<feature type="repeat" description="ANK" evidence="5">
    <location>
        <begin position="323"/>
        <end position="355"/>
    </location>
</feature>
<dbReference type="PROSITE" id="PS50297">
    <property type="entry name" value="ANK_REP_REGION"/>
    <property type="match status" value="5"/>
</dbReference>
<feature type="compositionally biased region" description="Basic and acidic residues" evidence="7">
    <location>
        <begin position="422"/>
        <end position="436"/>
    </location>
</feature>
<proteinExistence type="predicted"/>
<keyword evidence="10" id="KW-1185">Reference proteome</keyword>
<dbReference type="GO" id="GO:0005524">
    <property type="term" value="F:ATP binding"/>
    <property type="evidence" value="ECO:0007669"/>
    <property type="project" value="UniProtKB-UniRule"/>
</dbReference>
<protein>
    <submittedName>
        <fullName evidence="9">TKL protein kinase</fullName>
    </submittedName>
</protein>
<reference evidence="9 10" key="1">
    <citation type="journal article" date="2013" name="PLoS Genet.">
        <title>Distinctive expansion of potential virulence genes in the genome of the oomycete fish pathogen Saprolegnia parasitica.</title>
        <authorList>
            <person name="Jiang R.H."/>
            <person name="de Bruijn I."/>
            <person name="Haas B.J."/>
            <person name="Belmonte R."/>
            <person name="Lobach L."/>
            <person name="Christie J."/>
            <person name="van den Ackerveken G."/>
            <person name="Bottin A."/>
            <person name="Bulone V."/>
            <person name="Diaz-Moreno S.M."/>
            <person name="Dumas B."/>
            <person name="Fan L."/>
            <person name="Gaulin E."/>
            <person name="Govers F."/>
            <person name="Grenville-Briggs L.J."/>
            <person name="Horner N.R."/>
            <person name="Levin J.Z."/>
            <person name="Mammella M."/>
            <person name="Meijer H.J."/>
            <person name="Morris P."/>
            <person name="Nusbaum C."/>
            <person name="Oome S."/>
            <person name="Phillips A.J."/>
            <person name="van Rooyen D."/>
            <person name="Rzeszutek E."/>
            <person name="Saraiva M."/>
            <person name="Secombes C.J."/>
            <person name="Seidl M.F."/>
            <person name="Snel B."/>
            <person name="Stassen J.H."/>
            <person name="Sykes S."/>
            <person name="Tripathy S."/>
            <person name="van den Berg H."/>
            <person name="Vega-Arreguin J.C."/>
            <person name="Wawra S."/>
            <person name="Young S.K."/>
            <person name="Zeng Q."/>
            <person name="Dieguez-Uribeondo J."/>
            <person name="Russ C."/>
            <person name="Tyler B.M."/>
            <person name="van West P."/>
        </authorList>
    </citation>
    <scope>NUCLEOTIDE SEQUENCE [LARGE SCALE GENOMIC DNA]</scope>
    <source>
        <strain evidence="9 10">CBS 223.65</strain>
    </source>
</reference>
<dbReference type="VEuPathDB" id="FungiDB:SPRG_13868"/>
<dbReference type="InterPro" id="IPR002110">
    <property type="entry name" value="Ankyrin_rpt"/>
</dbReference>
<dbReference type="SMART" id="SM00220">
    <property type="entry name" value="S_TKc"/>
    <property type="match status" value="1"/>
</dbReference>
<dbReference type="RefSeq" id="XP_012208289.1">
    <property type="nucleotide sequence ID" value="XM_012352899.1"/>
</dbReference>
<dbReference type="SMART" id="SM00248">
    <property type="entry name" value="ANK"/>
    <property type="match status" value="12"/>
</dbReference>
<dbReference type="InterPro" id="IPR011009">
    <property type="entry name" value="Kinase-like_dom_sf"/>
</dbReference>
<keyword evidence="9" id="KW-0418">Kinase</keyword>
<keyword evidence="4 5" id="KW-0040">ANK repeat</keyword>
<keyword evidence="9" id="KW-0808">Transferase</keyword>
<gene>
    <name evidence="9" type="ORF">SPRG_13868</name>
</gene>
<dbReference type="Pfam" id="PF12796">
    <property type="entry name" value="Ank_2"/>
    <property type="match status" value="4"/>
</dbReference>
<dbReference type="SUPFAM" id="SSF56112">
    <property type="entry name" value="Protein kinase-like (PK-like)"/>
    <property type="match status" value="1"/>
</dbReference>
<feature type="repeat" description="ANK" evidence="5">
    <location>
        <begin position="356"/>
        <end position="388"/>
    </location>
</feature>
<dbReference type="OMA" id="NEIYMDV"/>
<dbReference type="InterPro" id="IPR036770">
    <property type="entry name" value="Ankyrin_rpt-contain_sf"/>
</dbReference>
<evidence type="ECO:0000256" key="1">
    <source>
        <dbReference type="ARBA" id="ARBA00022737"/>
    </source>
</evidence>
<dbReference type="AlphaFoldDB" id="A0A067C332"/>
<evidence type="ECO:0000256" key="7">
    <source>
        <dbReference type="SAM" id="MobiDB-lite"/>
    </source>
</evidence>
<feature type="binding site" evidence="6">
    <location>
        <position position="607"/>
    </location>
    <ligand>
        <name>ATP</name>
        <dbReference type="ChEBI" id="CHEBI:30616"/>
    </ligand>
</feature>
<keyword evidence="2 6" id="KW-0547">Nucleotide-binding</keyword>
<dbReference type="InterPro" id="IPR017441">
    <property type="entry name" value="Protein_kinase_ATP_BS"/>
</dbReference>
<feature type="region of interest" description="Disordered" evidence="7">
    <location>
        <begin position="422"/>
        <end position="461"/>
    </location>
</feature>
<dbReference type="Pfam" id="PF00069">
    <property type="entry name" value="Pkinase"/>
    <property type="match status" value="1"/>
</dbReference>
<feature type="domain" description="Protein kinase" evidence="8">
    <location>
        <begin position="580"/>
        <end position="831"/>
    </location>
</feature>
<evidence type="ECO:0000256" key="3">
    <source>
        <dbReference type="ARBA" id="ARBA00022840"/>
    </source>
</evidence>
<sequence length="831" mass="90293">MLLLDGVNINCTPNGGSTALHKATYCNKLDVVGFLLTNGADVEARDEDGNTPLILAVFLNHVSIVRLLLEKRANIDVHDYFGQTPFLFAEKKGHVQVTQLLVEYSSKRVYEAELLQALREKQYPDAATLLHQDIIDANLCDHDKMPLLHLIVATQNMWLLRTMLAKPQLDVNARDKGGRTALTFAIALFNVEVALALYQAGTRIDMASTKLLASTPLFGNALLRAASVDDASVVIQLLGLGVLPAFANETGETALHLAAAKGHTTTVTRLLEHLQAGDDLNATNHWRQRAGASPLFVAIAGGHAHVVGQLVAANARKDCVTNDGSTLLHAAVRSRNMSLLDLVLSFASDRNACDSLGQTPLHVAVLLHHKEAVTCLVRADANVFATTKRGMTPYMSASDPGIRAILKDAETVFDEQLARRLEAAERRNPPPRRHSDASAPTLYQTTRSLPTPTDRRKQPASNVGLIEAVRQQEYDTVLQLLADGGNPNAATEAGDSLLHLAVIGGDHKIVSVLSQTRGVRLHVRNADGWTPLVLAVQLGRRRLASLLHTAARTLTPVVCTVAHAKDLDPATTLPSHDVVVDFASLLGGGAHGNVYKGTYKGRTVAVKFAKQTTDATGLEKEIETMQLCPSPYVLRLLAYTKSSNPKPILEYMDAGNLHEYLVCKRLGETTAVHVTPLQVAWVVANALADLHHDGLLHRDIKSPNVLLCATNFIKLADLGIAREFESDMTMGIGTLRWMAPELLDRHGSYNAAADMYAFGALLTELDTLELPFASETVSDDIRRKLSEGSLRPHFTPTCAPWLHDLATACLSFDPTARPTAQERATTRRRSL</sequence>
<name>A0A067C332_SAPPC</name>
<dbReference type="PROSITE" id="PS00107">
    <property type="entry name" value="PROTEIN_KINASE_ATP"/>
    <property type="match status" value="1"/>
</dbReference>
<keyword evidence="1" id="KW-0677">Repeat</keyword>
<dbReference type="KEGG" id="spar:SPRG_13868"/>
<dbReference type="InterPro" id="IPR008271">
    <property type="entry name" value="Ser/Thr_kinase_AS"/>
</dbReference>
<dbReference type="GO" id="GO:0004672">
    <property type="term" value="F:protein kinase activity"/>
    <property type="evidence" value="ECO:0007669"/>
    <property type="project" value="InterPro"/>
</dbReference>